<dbReference type="GO" id="GO:0016874">
    <property type="term" value="F:ligase activity"/>
    <property type="evidence" value="ECO:0007669"/>
    <property type="project" value="UniProtKB-KW"/>
</dbReference>
<dbReference type="InterPro" id="IPR052032">
    <property type="entry name" value="ATP-dep_AA_Ligase"/>
</dbReference>
<dbReference type="PROSITE" id="PS50975">
    <property type="entry name" value="ATP_GRASP"/>
    <property type="match status" value="1"/>
</dbReference>
<dbReference type="Proteomes" id="UP000030351">
    <property type="component" value="Unassembled WGS sequence"/>
</dbReference>
<dbReference type="EMBL" id="JRUQ01000027">
    <property type="protein sequence ID" value="KGT94559.1"/>
    <property type="molecule type" value="Genomic_DNA"/>
</dbReference>
<evidence type="ECO:0000256" key="1">
    <source>
        <dbReference type="ARBA" id="ARBA00022598"/>
    </source>
</evidence>
<dbReference type="InterPro" id="IPR040570">
    <property type="entry name" value="LAL_C2"/>
</dbReference>
<proteinExistence type="predicted"/>
<sequence>MAQTTLLYVNGRQNPHERMAELTTAISANYKIVVLGNSLPIWVSSLACEIVECDLHDTSAVITIVNKLHLNYDFKGIVCWSETDVPLRNLLCKSLGLPGMAQEDVRCCRDKVSMKQRLHQQSNLLPKWKCVSSLESAQNAALEIGFPLILKPASGSGSKGIFKINKMEHLIDACSELNKITRPEFDAVFERFGSEWIIEEYIDGPEFSVDGYVHRGNIYITGITDYESDAENFIEHRHIFPSALPSHQQQDICKNAREIIGLLNIQASNFHLEGKYNNQGFKFIECAARPAGGYISTHLLQYATQNQHLKNYLRVCQDLSPLPNPAITEYIGVKYLFAHKSGVYRGCANFEYILNNPLIKHIYLHFQPGHKILLPPNNYNDFRLGVIIATHKNYDIVAQTLEKAASEIRFHIE</sequence>
<name>A0A0A3Z9X0_9GAMM</name>
<dbReference type="Gene3D" id="3.40.50.20">
    <property type="match status" value="1"/>
</dbReference>
<dbReference type="Pfam" id="PF18603">
    <property type="entry name" value="LAL_C2"/>
    <property type="match status" value="1"/>
</dbReference>
<evidence type="ECO:0000256" key="3">
    <source>
        <dbReference type="ARBA" id="ARBA00022840"/>
    </source>
</evidence>
<dbReference type="OrthoDB" id="6951671at2"/>
<dbReference type="PANTHER" id="PTHR43585">
    <property type="entry name" value="FUMIPYRROLE BIOSYNTHESIS PROTEIN C"/>
    <property type="match status" value="1"/>
</dbReference>
<dbReference type="SUPFAM" id="SSF56059">
    <property type="entry name" value="Glutathione synthetase ATP-binding domain-like"/>
    <property type="match status" value="1"/>
</dbReference>
<evidence type="ECO:0000259" key="5">
    <source>
        <dbReference type="PROSITE" id="PS50975"/>
    </source>
</evidence>
<gene>
    <name evidence="6" type="ORF">NG99_08035</name>
</gene>
<dbReference type="Gene3D" id="3.30.470.20">
    <property type="entry name" value="ATP-grasp fold, B domain"/>
    <property type="match status" value="1"/>
</dbReference>
<keyword evidence="2 4" id="KW-0547">Nucleotide-binding</keyword>
<comment type="caution">
    <text evidence="6">The sequence shown here is derived from an EMBL/GenBank/DDBJ whole genome shotgun (WGS) entry which is preliminary data.</text>
</comment>
<keyword evidence="1 6" id="KW-0436">Ligase</keyword>
<dbReference type="GO" id="GO:0046872">
    <property type="term" value="F:metal ion binding"/>
    <property type="evidence" value="ECO:0007669"/>
    <property type="project" value="InterPro"/>
</dbReference>
<dbReference type="RefSeq" id="WP_034890598.1">
    <property type="nucleotide sequence ID" value="NZ_JRUQ01000027.1"/>
</dbReference>
<keyword evidence="7" id="KW-1185">Reference proteome</keyword>
<evidence type="ECO:0000256" key="2">
    <source>
        <dbReference type="ARBA" id="ARBA00022741"/>
    </source>
</evidence>
<evidence type="ECO:0000313" key="6">
    <source>
        <dbReference type="EMBL" id="KGT94559.1"/>
    </source>
</evidence>
<dbReference type="eggNOG" id="COG0026">
    <property type="taxonomic scope" value="Bacteria"/>
</dbReference>
<evidence type="ECO:0000256" key="4">
    <source>
        <dbReference type="PROSITE-ProRule" id="PRU00409"/>
    </source>
</evidence>
<keyword evidence="3 4" id="KW-0067">ATP-binding</keyword>
<organism evidence="6 7">
    <name type="scientific">Erwinia typographi</name>
    <dbReference type="NCBI Taxonomy" id="371042"/>
    <lineage>
        <taxon>Bacteria</taxon>
        <taxon>Pseudomonadati</taxon>
        <taxon>Pseudomonadota</taxon>
        <taxon>Gammaproteobacteria</taxon>
        <taxon>Enterobacterales</taxon>
        <taxon>Erwiniaceae</taxon>
        <taxon>Erwinia</taxon>
    </lineage>
</organism>
<dbReference type="STRING" id="371042.NG99_08035"/>
<accession>A0A0A3Z9X0</accession>
<dbReference type="AlphaFoldDB" id="A0A0A3Z9X0"/>
<dbReference type="Pfam" id="PF13535">
    <property type="entry name" value="ATP-grasp_4"/>
    <property type="match status" value="1"/>
</dbReference>
<dbReference type="InterPro" id="IPR011761">
    <property type="entry name" value="ATP-grasp"/>
</dbReference>
<reference evidence="6 7" key="1">
    <citation type="submission" date="2014-10" db="EMBL/GenBank/DDBJ databases">
        <title>Genome sequence of Erwinia typographi M043b.</title>
        <authorList>
            <person name="Chan K.-G."/>
            <person name="Tan W.-S."/>
        </authorList>
    </citation>
    <scope>NUCLEOTIDE SEQUENCE [LARGE SCALE GENOMIC DNA]</scope>
    <source>
        <strain evidence="6 7">M043b</strain>
    </source>
</reference>
<dbReference type="PANTHER" id="PTHR43585:SF2">
    <property type="entry name" value="ATP-GRASP ENZYME FSQD"/>
    <property type="match status" value="1"/>
</dbReference>
<protein>
    <submittedName>
        <fullName evidence="6">Carboxylate--amine ligase</fullName>
    </submittedName>
</protein>
<feature type="domain" description="ATP-grasp" evidence="5">
    <location>
        <begin position="115"/>
        <end position="317"/>
    </location>
</feature>
<evidence type="ECO:0000313" key="7">
    <source>
        <dbReference type="Proteomes" id="UP000030351"/>
    </source>
</evidence>
<dbReference type="GO" id="GO:0005524">
    <property type="term" value="F:ATP binding"/>
    <property type="evidence" value="ECO:0007669"/>
    <property type="project" value="UniProtKB-UniRule"/>
</dbReference>